<dbReference type="Proteomes" id="UP000030746">
    <property type="component" value="Unassembled WGS sequence"/>
</dbReference>
<dbReference type="GO" id="GO:0005737">
    <property type="term" value="C:cytoplasm"/>
    <property type="evidence" value="ECO:0007669"/>
    <property type="project" value="TreeGrafter"/>
</dbReference>
<dbReference type="Pfam" id="PF00307">
    <property type="entry name" value="CH"/>
    <property type="match status" value="1"/>
</dbReference>
<organism evidence="7 8">
    <name type="scientific">Lottia gigantea</name>
    <name type="common">Giant owl limpet</name>
    <dbReference type="NCBI Taxonomy" id="225164"/>
    <lineage>
        <taxon>Eukaryota</taxon>
        <taxon>Metazoa</taxon>
        <taxon>Spiralia</taxon>
        <taxon>Lophotrochozoa</taxon>
        <taxon>Mollusca</taxon>
        <taxon>Gastropoda</taxon>
        <taxon>Patellogastropoda</taxon>
        <taxon>Lottioidea</taxon>
        <taxon>Lottiidae</taxon>
        <taxon>Lottia</taxon>
    </lineage>
</organism>
<evidence type="ECO:0000313" key="7">
    <source>
        <dbReference type="EMBL" id="ESO97761.1"/>
    </source>
</evidence>
<evidence type="ECO:0000256" key="4">
    <source>
        <dbReference type="ARBA" id="ARBA00038441"/>
    </source>
</evidence>
<dbReference type="HOGENOM" id="CLU_025484_0_0_1"/>
<evidence type="ECO:0000259" key="5">
    <source>
        <dbReference type="PROSITE" id="PS50021"/>
    </source>
</evidence>
<dbReference type="SUPFAM" id="SSF143575">
    <property type="entry name" value="GAS2 domain-like"/>
    <property type="match status" value="1"/>
</dbReference>
<feature type="domain" description="Calponin-homology (CH)" evidence="5">
    <location>
        <begin position="33"/>
        <end position="164"/>
    </location>
</feature>
<evidence type="ECO:0000256" key="1">
    <source>
        <dbReference type="ARBA" id="ARBA00004245"/>
    </source>
</evidence>
<dbReference type="GO" id="GO:0051764">
    <property type="term" value="P:actin crosslink formation"/>
    <property type="evidence" value="ECO:0007669"/>
    <property type="project" value="TreeGrafter"/>
</dbReference>
<dbReference type="InterPro" id="IPR036872">
    <property type="entry name" value="CH_dom_sf"/>
</dbReference>
<sequence>MEPENGQRSGSDTLLVLQPKSFRSFNNKDEYLYAMKEDLADWFTCLYKIEINGDLFFEVIETGILLCKHANEVINFTKERREKGIEIIMKSYFVTHIPENLIQYKENNVKPGSFLARDNISNFISWCRLLGIPDDLRFETEDLVTRKNEKSVILCLLEVARVGAKLGMLAPTIVQMEEEIDAELAGEPPPQIITCDLKSLDEMVSSNVFRGWMMTKNKIYTCFSLVRLLVGYCTCPIQFAMVKVGDGKYQVGESKTLIFVRILRKHVMVRVGGGWDTLERYLDKHDPCRCNGRFIDFFIKPFRFNVPQRNTLIPPISRRMQ</sequence>
<dbReference type="GO" id="GO:0031110">
    <property type="term" value="P:regulation of microtubule polymerization or depolymerization"/>
    <property type="evidence" value="ECO:0007669"/>
    <property type="project" value="TreeGrafter"/>
</dbReference>
<dbReference type="OMA" id="QCHPSQC"/>
<evidence type="ECO:0000256" key="3">
    <source>
        <dbReference type="ARBA" id="ARBA00023212"/>
    </source>
</evidence>
<comment type="similarity">
    <text evidence="4">Belongs to the GAS2 family.</text>
</comment>
<evidence type="ECO:0000256" key="2">
    <source>
        <dbReference type="ARBA" id="ARBA00022490"/>
    </source>
</evidence>
<dbReference type="CTD" id="20229791"/>
<accession>V4AVA3</accession>
<dbReference type="GO" id="GO:0051015">
    <property type="term" value="F:actin filament binding"/>
    <property type="evidence" value="ECO:0007669"/>
    <property type="project" value="TreeGrafter"/>
</dbReference>
<protein>
    <recommendedName>
        <fullName evidence="9">GAR domain-containing protein</fullName>
    </recommendedName>
</protein>
<gene>
    <name evidence="7" type="ORF">LOTGIDRAFT_103845</name>
</gene>
<dbReference type="Gene3D" id="3.30.920.20">
    <property type="entry name" value="Gas2-like domain"/>
    <property type="match status" value="1"/>
</dbReference>
<dbReference type="GO" id="GO:0008017">
    <property type="term" value="F:microtubule binding"/>
    <property type="evidence" value="ECO:0007669"/>
    <property type="project" value="InterPro"/>
</dbReference>
<dbReference type="InterPro" id="IPR003108">
    <property type="entry name" value="GAR_dom"/>
</dbReference>
<dbReference type="GO" id="GO:0035371">
    <property type="term" value="C:microtubule plus-end"/>
    <property type="evidence" value="ECO:0007669"/>
    <property type="project" value="TreeGrafter"/>
</dbReference>
<dbReference type="PANTHER" id="PTHR46756">
    <property type="entry name" value="TRANSGELIN"/>
    <property type="match status" value="1"/>
</dbReference>
<dbReference type="GO" id="GO:0001725">
    <property type="term" value="C:stress fiber"/>
    <property type="evidence" value="ECO:0007669"/>
    <property type="project" value="TreeGrafter"/>
</dbReference>
<dbReference type="SUPFAM" id="SSF47576">
    <property type="entry name" value="Calponin-homology domain, CH-domain"/>
    <property type="match status" value="1"/>
</dbReference>
<dbReference type="InterPro" id="IPR001715">
    <property type="entry name" value="CH_dom"/>
</dbReference>
<evidence type="ECO:0000313" key="8">
    <source>
        <dbReference type="Proteomes" id="UP000030746"/>
    </source>
</evidence>
<name>V4AVA3_LOTGI</name>
<dbReference type="GO" id="GO:0008093">
    <property type="term" value="F:cytoskeletal anchor activity"/>
    <property type="evidence" value="ECO:0007669"/>
    <property type="project" value="TreeGrafter"/>
</dbReference>
<keyword evidence="3" id="KW-0206">Cytoskeleton</keyword>
<evidence type="ECO:0008006" key="9">
    <source>
        <dbReference type="Google" id="ProtNLM"/>
    </source>
</evidence>
<dbReference type="GO" id="GO:0001578">
    <property type="term" value="P:microtubule bundle formation"/>
    <property type="evidence" value="ECO:0007669"/>
    <property type="project" value="TreeGrafter"/>
</dbReference>
<dbReference type="STRING" id="225164.V4AVA3"/>
<dbReference type="KEGG" id="lgi:LOTGIDRAFT_103845"/>
<feature type="domain" description="GAR" evidence="6">
    <location>
        <begin position="195"/>
        <end position="289"/>
    </location>
</feature>
<proteinExistence type="inferred from homology"/>
<evidence type="ECO:0000259" key="6">
    <source>
        <dbReference type="PROSITE" id="PS51460"/>
    </source>
</evidence>
<dbReference type="SMART" id="SM00243">
    <property type="entry name" value="GAS2"/>
    <property type="match status" value="1"/>
</dbReference>
<dbReference type="Pfam" id="PF02187">
    <property type="entry name" value="GAS2"/>
    <property type="match status" value="1"/>
</dbReference>
<dbReference type="RefSeq" id="XP_009051611.1">
    <property type="nucleotide sequence ID" value="XM_009053363.1"/>
</dbReference>
<dbReference type="InterPro" id="IPR036534">
    <property type="entry name" value="GAR_dom_sf"/>
</dbReference>
<dbReference type="CDD" id="cd21268">
    <property type="entry name" value="CH_GAS2L1_2"/>
    <property type="match status" value="1"/>
</dbReference>
<dbReference type="EMBL" id="KB201304">
    <property type="protein sequence ID" value="ESO97761.1"/>
    <property type="molecule type" value="Genomic_DNA"/>
</dbReference>
<dbReference type="GO" id="GO:1904825">
    <property type="term" value="P:protein localization to microtubule plus-end"/>
    <property type="evidence" value="ECO:0007669"/>
    <property type="project" value="TreeGrafter"/>
</dbReference>
<reference evidence="7 8" key="1">
    <citation type="journal article" date="2013" name="Nature">
        <title>Insights into bilaterian evolution from three spiralian genomes.</title>
        <authorList>
            <person name="Simakov O."/>
            <person name="Marletaz F."/>
            <person name="Cho S.J."/>
            <person name="Edsinger-Gonzales E."/>
            <person name="Havlak P."/>
            <person name="Hellsten U."/>
            <person name="Kuo D.H."/>
            <person name="Larsson T."/>
            <person name="Lv J."/>
            <person name="Arendt D."/>
            <person name="Savage R."/>
            <person name="Osoegawa K."/>
            <person name="de Jong P."/>
            <person name="Grimwood J."/>
            <person name="Chapman J.A."/>
            <person name="Shapiro H."/>
            <person name="Aerts A."/>
            <person name="Otillar R.P."/>
            <person name="Terry A.Y."/>
            <person name="Boore J.L."/>
            <person name="Grigoriev I.V."/>
            <person name="Lindberg D.R."/>
            <person name="Seaver E.C."/>
            <person name="Weisblat D.A."/>
            <person name="Putnam N.H."/>
            <person name="Rokhsar D.S."/>
        </authorList>
    </citation>
    <scope>NUCLEOTIDE SEQUENCE [LARGE SCALE GENOMIC DNA]</scope>
</reference>
<comment type="subcellular location">
    <subcellularLocation>
        <location evidence="1">Cytoplasm</location>
        <location evidence="1">Cytoskeleton</location>
    </subcellularLocation>
</comment>
<dbReference type="OrthoDB" id="206130at2759"/>
<keyword evidence="8" id="KW-1185">Reference proteome</keyword>
<dbReference type="PROSITE" id="PS50021">
    <property type="entry name" value="CH"/>
    <property type="match status" value="1"/>
</dbReference>
<dbReference type="Gene3D" id="1.10.418.10">
    <property type="entry name" value="Calponin-like domain"/>
    <property type="match status" value="1"/>
</dbReference>
<dbReference type="GeneID" id="20229791"/>
<dbReference type="SMART" id="SM00033">
    <property type="entry name" value="CH"/>
    <property type="match status" value="1"/>
</dbReference>
<dbReference type="AlphaFoldDB" id="V4AVA3"/>
<dbReference type="PANTHER" id="PTHR46756:SF18">
    <property type="entry name" value="GAS2-LIKE PROTEIN PICKLED EGGS"/>
    <property type="match status" value="1"/>
</dbReference>
<dbReference type="GO" id="GO:0005884">
    <property type="term" value="C:actin filament"/>
    <property type="evidence" value="ECO:0007669"/>
    <property type="project" value="TreeGrafter"/>
</dbReference>
<keyword evidence="2" id="KW-0963">Cytoplasm</keyword>
<dbReference type="PROSITE" id="PS51460">
    <property type="entry name" value="GAR"/>
    <property type="match status" value="1"/>
</dbReference>